<dbReference type="SFLD" id="SFLDG00002">
    <property type="entry name" value="C1.7:_P-type_atpase_like"/>
    <property type="match status" value="1"/>
</dbReference>
<dbReference type="NCBIfam" id="TIGR01494">
    <property type="entry name" value="ATPase_P-type"/>
    <property type="match status" value="1"/>
</dbReference>
<dbReference type="InterPro" id="IPR006544">
    <property type="entry name" value="P-type_TPase_V"/>
</dbReference>
<dbReference type="STRING" id="1169540.A0A0G4ESB2"/>
<evidence type="ECO:0000256" key="10">
    <source>
        <dbReference type="ARBA" id="ARBA00023136"/>
    </source>
</evidence>
<evidence type="ECO:0000256" key="2">
    <source>
        <dbReference type="ARBA" id="ARBA00006000"/>
    </source>
</evidence>
<evidence type="ECO:0000259" key="13">
    <source>
        <dbReference type="Pfam" id="PF00122"/>
    </source>
</evidence>
<feature type="transmembrane region" description="Helical" evidence="12">
    <location>
        <begin position="26"/>
        <end position="44"/>
    </location>
</feature>
<dbReference type="InterPro" id="IPR023299">
    <property type="entry name" value="ATPase_P-typ_cyto_dom_N"/>
</dbReference>
<sequence>MTEGGKKKSPKRFVLYRKIRSPLRRLDVWPFIFLYACLGAWLLYSLERLPPSPVVVSSTAAADTLANATTANLTDEQPLTADAAAAATEKMPQQEGGRLLGRESNDTSAAAAGGGQNATESGRESGGGVGDLSQTIVQEICLLVAILLHALTHLSTHWSVHANALIAFRKVRRIESATHVKVCPSKPMYKTLLCPIEDSHDGVSILYQKKRLFYTPDAHEFHSIAFPVNMAIPSYFTTSGLSGSLEPLQRKYGINNYDIPIPEFWELFKEHIVAPFFVFQFVCVVLWLLDEYWYYSLMTLVMLIFLEAQLVNRRRKDLEELKSMRLKSINVNAYRQGEWVKVKSDDLLPGDIIAISRSSDPDASTCPCDALLLQGTVVMNEAMLTGESVPQMKVAIEKPDDQDDQVSERLDVKHRHKQFVLFSGTKVVMHKNEEKGSEPYCKKMPRGACLAYVLRTGFNTTQGKLVRTILFSSERVTLASLEAIMFLLILLVCAVAAAGYVLVKGLEEGDRGRFKLFLSCSHIITSVVPPEFPITLSLAVTLSLVAFVQRQIYCTEPFRVPFAGKVDVCAFDKTGTLTSDKMHVDGVYGLSNPKFKPHPPDKPPQTSNKTSASTQKPTAPTGREGGGGEDDDRDDGEESAATTNGVRRRRRASDGQLMDRAGAGHDETVRSARPPPLPPSRARPTTRSTSTASTKAPSAASGQGQGGKGEDENDHQGPLEQCLPFMTTAVMAGCTSLATVEEQLVGDPMEKAALTCVQWHMNSVDVVTSKRKDRLTIVHRWPFLSENQRMTVVAKHEGNLEGWSGTASQAVVTAEDDLQPKPNTQALLVLVKGSAERLRGMLRKVPHDYDTLHKSYSMQGYRILCMAAKWIDSSEVEGGYRHMDRKAIESGLVFAGFLVLGCPVKRYTERAIGDLRKSYHSLMMITGDNPLTACQVALDLNIANKTVLILSPKEELNGRPDESTAAAAAARMKTSSAETLDGDAAVSVPVGRPRQDNEAMLEWRSRDGTVKMPLLLDGRSVRQLARTYDLCMPGPMLRLLKDKDASVVIPHVCVFARVSPQQKEQVIVSLNSMGRITLMCGDGTNDVGALKAAHVGVSLLSSPVIVARPKAPPATLPPPFNRMPPNKLPPKLLQQLQEQERDGPPIVRLGDASAASPFTYKGDNIRCVTVILRGGRATLAAVVQLYKILALNSLITAFGLSVLTLDGVKLGDAQATIENLYVSFLFFFISKATPSKKLSPERPVSSVFAPSVLLSIVGQAAIHFTTLIWGWKTASELRPIDYKPDLEGEFSPNLTNTVVFFLIASMHVSSFLANYEGAPFMLPFFDNKLMLYGVGIFIGVLGILVTETVPDLNELFSLVKFPTAQFRHLMTLLVLLDIGGTWLLATVIGIVAKWVGRWTRVHGWNILI</sequence>
<dbReference type="SFLD" id="SFLDS00003">
    <property type="entry name" value="Haloacid_Dehalogenase"/>
    <property type="match status" value="1"/>
</dbReference>
<feature type="transmembrane region" description="Helical" evidence="12">
    <location>
        <begin position="1298"/>
        <end position="1317"/>
    </location>
</feature>
<evidence type="ECO:0000256" key="9">
    <source>
        <dbReference type="ARBA" id="ARBA00022989"/>
    </source>
</evidence>
<dbReference type="GO" id="GO:0015662">
    <property type="term" value="F:P-type ion transporter activity"/>
    <property type="evidence" value="ECO:0007669"/>
    <property type="project" value="TreeGrafter"/>
</dbReference>
<dbReference type="PROSITE" id="PS01229">
    <property type="entry name" value="COF_2"/>
    <property type="match status" value="1"/>
</dbReference>
<dbReference type="InterPro" id="IPR008250">
    <property type="entry name" value="ATPase_P-typ_transduc_dom_A_sf"/>
</dbReference>
<dbReference type="InParanoid" id="A0A0G4ESB2"/>
<dbReference type="GO" id="GO:0019829">
    <property type="term" value="F:ATPase-coupled monoatomic cation transmembrane transporter activity"/>
    <property type="evidence" value="ECO:0007669"/>
    <property type="project" value="TreeGrafter"/>
</dbReference>
<dbReference type="GO" id="GO:0006874">
    <property type="term" value="P:intracellular calcium ion homeostasis"/>
    <property type="evidence" value="ECO:0007669"/>
    <property type="project" value="TreeGrafter"/>
</dbReference>
<dbReference type="InterPro" id="IPR044492">
    <property type="entry name" value="P_typ_ATPase_HD_dom"/>
</dbReference>
<evidence type="ECO:0000256" key="1">
    <source>
        <dbReference type="ARBA" id="ARBA00004141"/>
    </source>
</evidence>
<feature type="compositionally biased region" description="Basic and acidic residues" evidence="11">
    <location>
        <begin position="708"/>
        <end position="717"/>
    </location>
</feature>
<dbReference type="Gene3D" id="2.70.150.10">
    <property type="entry name" value="Calcium-transporting ATPase, cytoplasmic transduction domain A"/>
    <property type="match status" value="1"/>
</dbReference>
<dbReference type="Proteomes" id="UP000041254">
    <property type="component" value="Unassembled WGS sequence"/>
</dbReference>
<dbReference type="InterPro" id="IPR036412">
    <property type="entry name" value="HAD-like_sf"/>
</dbReference>
<keyword evidence="5" id="KW-0547">Nucleotide-binding</keyword>
<dbReference type="VEuPathDB" id="CryptoDB:Vbra_13145"/>
<dbReference type="PANTHER" id="PTHR45630">
    <property type="entry name" value="CATION-TRANSPORTING ATPASE-RELATED"/>
    <property type="match status" value="1"/>
</dbReference>
<dbReference type="SUPFAM" id="SSF81660">
    <property type="entry name" value="Metal cation-transporting ATPase, ATP-binding domain N"/>
    <property type="match status" value="1"/>
</dbReference>
<dbReference type="InterPro" id="IPR001757">
    <property type="entry name" value="P_typ_ATPase"/>
</dbReference>
<dbReference type="PROSITE" id="PS00154">
    <property type="entry name" value="ATPASE_E1_E2"/>
    <property type="match status" value="1"/>
</dbReference>
<proteinExistence type="inferred from homology"/>
<dbReference type="SUPFAM" id="SSF56784">
    <property type="entry name" value="HAD-like"/>
    <property type="match status" value="1"/>
</dbReference>
<dbReference type="PANTHER" id="PTHR45630:SF7">
    <property type="entry name" value="ENDOPLASMIC RETICULUM TRANSMEMBRANE HELIX TRANSLOCASE"/>
    <property type="match status" value="1"/>
</dbReference>
<keyword evidence="10 12" id="KW-0472">Membrane</keyword>
<dbReference type="InterPro" id="IPR018303">
    <property type="entry name" value="ATPase_P-typ_P_site"/>
</dbReference>
<evidence type="ECO:0000256" key="7">
    <source>
        <dbReference type="ARBA" id="ARBA00022842"/>
    </source>
</evidence>
<evidence type="ECO:0000256" key="4">
    <source>
        <dbReference type="ARBA" id="ARBA00022723"/>
    </source>
</evidence>
<dbReference type="GO" id="GO:0016887">
    <property type="term" value="F:ATP hydrolysis activity"/>
    <property type="evidence" value="ECO:0007669"/>
    <property type="project" value="InterPro"/>
</dbReference>
<dbReference type="Gene3D" id="3.40.50.1000">
    <property type="entry name" value="HAD superfamily/HAD-like"/>
    <property type="match status" value="1"/>
</dbReference>
<comment type="subcellular location">
    <subcellularLocation>
        <location evidence="1">Membrane</location>
        <topology evidence="1">Multi-pass membrane protein</topology>
    </subcellularLocation>
</comment>
<dbReference type="InterPro" id="IPR023214">
    <property type="entry name" value="HAD_sf"/>
</dbReference>
<accession>A0A0G4ESB2</accession>
<feature type="transmembrane region" description="Helical" evidence="12">
    <location>
        <begin position="1329"/>
        <end position="1349"/>
    </location>
</feature>
<name>A0A0G4ESB2_VITBC</name>
<reference evidence="14 15" key="1">
    <citation type="submission" date="2014-11" db="EMBL/GenBank/DDBJ databases">
        <authorList>
            <person name="Zhu J."/>
            <person name="Qi W."/>
            <person name="Song R."/>
        </authorList>
    </citation>
    <scope>NUCLEOTIDE SEQUENCE [LARGE SCALE GENOMIC DNA]</scope>
</reference>
<dbReference type="OrthoDB" id="48943at2759"/>
<evidence type="ECO:0000256" key="3">
    <source>
        <dbReference type="ARBA" id="ARBA00022692"/>
    </source>
</evidence>
<feature type="region of interest" description="Disordered" evidence="11">
    <location>
        <begin position="588"/>
        <end position="719"/>
    </location>
</feature>
<feature type="transmembrane region" description="Helical" evidence="12">
    <location>
        <begin position="1369"/>
        <end position="1392"/>
    </location>
</feature>
<feature type="compositionally biased region" description="Polar residues" evidence="11">
    <location>
        <begin position="605"/>
        <end position="618"/>
    </location>
</feature>
<evidence type="ECO:0000256" key="12">
    <source>
        <dbReference type="SAM" id="Phobius"/>
    </source>
</evidence>
<dbReference type="GO" id="GO:0005789">
    <property type="term" value="C:endoplasmic reticulum membrane"/>
    <property type="evidence" value="ECO:0007669"/>
    <property type="project" value="TreeGrafter"/>
</dbReference>
<dbReference type="SUPFAM" id="SSF81653">
    <property type="entry name" value="Calcium ATPase, transduction domain A"/>
    <property type="match status" value="1"/>
</dbReference>
<keyword evidence="7" id="KW-0460">Magnesium</keyword>
<dbReference type="Pfam" id="PF00122">
    <property type="entry name" value="E1-E2_ATPase"/>
    <property type="match status" value="1"/>
</dbReference>
<dbReference type="GO" id="GO:0005524">
    <property type="term" value="F:ATP binding"/>
    <property type="evidence" value="ECO:0007669"/>
    <property type="project" value="UniProtKB-KW"/>
</dbReference>
<comment type="similarity">
    <text evidence="2">Belongs to the cation transport ATPase (P-type) (TC 3.A.3) family. Type V subfamily.</text>
</comment>
<evidence type="ECO:0000256" key="6">
    <source>
        <dbReference type="ARBA" id="ARBA00022840"/>
    </source>
</evidence>
<evidence type="ECO:0000256" key="5">
    <source>
        <dbReference type="ARBA" id="ARBA00022741"/>
    </source>
</evidence>
<feature type="transmembrane region" description="Helical" evidence="12">
    <location>
        <begin position="483"/>
        <end position="503"/>
    </location>
</feature>
<dbReference type="PhylomeDB" id="A0A0G4ESB2"/>
<dbReference type="FunCoup" id="A0A0G4ESB2">
    <property type="interactions" value="575"/>
</dbReference>
<feature type="compositionally biased region" description="Low complexity" evidence="11">
    <location>
        <begin position="682"/>
        <end position="702"/>
    </location>
</feature>
<dbReference type="EMBL" id="CDMY01000305">
    <property type="protein sequence ID" value="CEM01515.1"/>
    <property type="molecule type" value="Genomic_DNA"/>
</dbReference>
<evidence type="ECO:0000313" key="15">
    <source>
        <dbReference type="Proteomes" id="UP000041254"/>
    </source>
</evidence>
<protein>
    <recommendedName>
        <fullName evidence="13">P-type ATPase A domain-containing protein</fullName>
    </recommendedName>
</protein>
<keyword evidence="8" id="KW-1278">Translocase</keyword>
<dbReference type="PRINTS" id="PR00119">
    <property type="entry name" value="CATATPASE"/>
</dbReference>
<keyword evidence="9 12" id="KW-1133">Transmembrane helix</keyword>
<dbReference type="InterPro" id="IPR023298">
    <property type="entry name" value="ATPase_P-typ_TM_dom_sf"/>
</dbReference>
<dbReference type="SUPFAM" id="SSF81665">
    <property type="entry name" value="Calcium ATPase, transmembrane domain M"/>
    <property type="match status" value="1"/>
</dbReference>
<gene>
    <name evidence="14" type="ORF">Vbra_13145</name>
</gene>
<keyword evidence="4" id="KW-0479">Metal-binding</keyword>
<evidence type="ECO:0000256" key="8">
    <source>
        <dbReference type="ARBA" id="ARBA00022967"/>
    </source>
</evidence>
<dbReference type="GO" id="GO:0046872">
    <property type="term" value="F:metal ion binding"/>
    <property type="evidence" value="ECO:0007669"/>
    <property type="project" value="UniProtKB-KW"/>
</dbReference>
<organism evidence="14 15">
    <name type="scientific">Vitrella brassicaformis (strain CCMP3155)</name>
    <dbReference type="NCBI Taxonomy" id="1169540"/>
    <lineage>
        <taxon>Eukaryota</taxon>
        <taxon>Sar</taxon>
        <taxon>Alveolata</taxon>
        <taxon>Colpodellida</taxon>
        <taxon>Vitrellaceae</taxon>
        <taxon>Vitrella</taxon>
    </lineage>
</organism>
<dbReference type="Gene3D" id="3.40.1110.10">
    <property type="entry name" value="Calcium-transporting ATPase, cytoplasmic domain N"/>
    <property type="match status" value="1"/>
</dbReference>
<keyword evidence="6" id="KW-0067">ATP-binding</keyword>
<feature type="transmembrane region" description="Helical" evidence="12">
    <location>
        <begin position="295"/>
        <end position="312"/>
    </location>
</feature>
<feature type="region of interest" description="Disordered" evidence="11">
    <location>
        <begin position="86"/>
        <end position="128"/>
    </location>
</feature>
<evidence type="ECO:0000313" key="14">
    <source>
        <dbReference type="EMBL" id="CEM01515.1"/>
    </source>
</evidence>
<evidence type="ECO:0000256" key="11">
    <source>
        <dbReference type="SAM" id="MobiDB-lite"/>
    </source>
</evidence>
<feature type="domain" description="P-type ATPase A" evidence="13">
    <location>
        <begin position="327"/>
        <end position="469"/>
    </location>
</feature>
<feature type="compositionally biased region" description="Acidic residues" evidence="11">
    <location>
        <begin position="627"/>
        <end position="638"/>
    </location>
</feature>
<dbReference type="InterPro" id="IPR059000">
    <property type="entry name" value="ATPase_P-type_domA"/>
</dbReference>
<keyword evidence="3 12" id="KW-0812">Transmembrane</keyword>
<dbReference type="SFLD" id="SFLDF00027">
    <property type="entry name" value="p-type_atpase"/>
    <property type="match status" value="1"/>
</dbReference>
<keyword evidence="15" id="KW-1185">Reference proteome</keyword>
<dbReference type="OMA" id="QKTKYVW"/>